<feature type="transmembrane region" description="Helical" evidence="6">
    <location>
        <begin position="6"/>
        <end position="25"/>
    </location>
</feature>
<dbReference type="GO" id="GO:0016491">
    <property type="term" value="F:oxidoreductase activity"/>
    <property type="evidence" value="ECO:0007669"/>
    <property type="project" value="InterPro"/>
</dbReference>
<dbReference type="OrthoDB" id="9796554at2"/>
<keyword evidence="6" id="KW-0472">Membrane</keyword>
<dbReference type="Gene3D" id="3.40.30.10">
    <property type="entry name" value="Glutaredoxin"/>
    <property type="match status" value="1"/>
</dbReference>
<gene>
    <name evidence="8" type="ORF">SAMN05444374_10333</name>
</gene>
<dbReference type="InterPro" id="IPR017937">
    <property type="entry name" value="Thioredoxin_CS"/>
</dbReference>
<evidence type="ECO:0000259" key="7">
    <source>
        <dbReference type="PROSITE" id="PS51352"/>
    </source>
</evidence>
<dbReference type="SUPFAM" id="SSF52833">
    <property type="entry name" value="Thioredoxin-like"/>
    <property type="match status" value="1"/>
</dbReference>
<organism evidence="8 9">
    <name type="scientific">Rhodococcoides kroppenstedtii</name>
    <dbReference type="NCBI Taxonomy" id="293050"/>
    <lineage>
        <taxon>Bacteria</taxon>
        <taxon>Bacillati</taxon>
        <taxon>Actinomycetota</taxon>
        <taxon>Actinomycetes</taxon>
        <taxon>Mycobacteriales</taxon>
        <taxon>Nocardiaceae</taxon>
        <taxon>Rhodococcoides</taxon>
    </lineage>
</organism>
<dbReference type="GO" id="GO:0030313">
    <property type="term" value="C:cell envelope"/>
    <property type="evidence" value="ECO:0007669"/>
    <property type="project" value="UniProtKB-SubCell"/>
</dbReference>
<evidence type="ECO:0000313" key="8">
    <source>
        <dbReference type="EMBL" id="SFA44046.1"/>
    </source>
</evidence>
<keyword evidence="2" id="KW-0201">Cytochrome c-type biogenesis</keyword>
<evidence type="ECO:0000256" key="2">
    <source>
        <dbReference type="ARBA" id="ARBA00022748"/>
    </source>
</evidence>
<proteinExistence type="predicted"/>
<keyword evidence="4" id="KW-1015">Disulfide bond</keyword>
<dbReference type="GO" id="GO:0017004">
    <property type="term" value="P:cytochrome complex assembly"/>
    <property type="evidence" value="ECO:0007669"/>
    <property type="project" value="UniProtKB-KW"/>
</dbReference>
<protein>
    <submittedName>
        <fullName evidence="8">Thiol-disulfide isomerase or thioredoxin</fullName>
    </submittedName>
</protein>
<accession>A0A1I0SZ21</accession>
<keyword evidence="3" id="KW-0735">Signal-anchor</keyword>
<sequence length="222" mass="22707">MRPSSAARWSLAALVVVIALIVAIWPRNDDVSTPGSFAEYRDRAGTTATGDAPTVDLGAERAAAGLAECPRPADGGAADSTGPLAGLQVTCLADGAPIDLGRAVAGRPVVLNLWAHWCEPCAEELPYLQQYAARAGDAVTVLTVHEDPQQGSALARLTDYGVRLPGVQDGGKSVAAAVGAPAVLPVSVLLDPSGDVAAVLPQPFRSVEEIAEAVRTRLGVAT</sequence>
<dbReference type="CDD" id="cd02966">
    <property type="entry name" value="TlpA_like_family"/>
    <property type="match status" value="1"/>
</dbReference>
<dbReference type="AlphaFoldDB" id="A0A1I0SZ21"/>
<dbReference type="Pfam" id="PF08534">
    <property type="entry name" value="Redoxin"/>
    <property type="match status" value="1"/>
</dbReference>
<keyword evidence="6" id="KW-0812">Transmembrane</keyword>
<evidence type="ECO:0000313" key="9">
    <source>
        <dbReference type="Proteomes" id="UP000182054"/>
    </source>
</evidence>
<dbReference type="Proteomes" id="UP000182054">
    <property type="component" value="Unassembled WGS sequence"/>
</dbReference>
<dbReference type="EMBL" id="FOJN01000003">
    <property type="protein sequence ID" value="SFA44046.1"/>
    <property type="molecule type" value="Genomic_DNA"/>
</dbReference>
<evidence type="ECO:0000256" key="6">
    <source>
        <dbReference type="SAM" id="Phobius"/>
    </source>
</evidence>
<comment type="subcellular location">
    <subcellularLocation>
        <location evidence="1">Cell envelope</location>
    </subcellularLocation>
</comment>
<dbReference type="GO" id="GO:0016853">
    <property type="term" value="F:isomerase activity"/>
    <property type="evidence" value="ECO:0007669"/>
    <property type="project" value="UniProtKB-KW"/>
</dbReference>
<keyword evidence="8" id="KW-0413">Isomerase</keyword>
<evidence type="ECO:0000256" key="4">
    <source>
        <dbReference type="ARBA" id="ARBA00023157"/>
    </source>
</evidence>
<keyword evidence="5" id="KW-0676">Redox-active center</keyword>
<evidence type="ECO:0000256" key="5">
    <source>
        <dbReference type="ARBA" id="ARBA00023284"/>
    </source>
</evidence>
<dbReference type="InterPro" id="IPR013740">
    <property type="entry name" value="Redoxin"/>
</dbReference>
<dbReference type="PANTHER" id="PTHR42852:SF6">
    <property type="entry name" value="THIOL:DISULFIDE INTERCHANGE PROTEIN DSBE"/>
    <property type="match status" value="1"/>
</dbReference>
<dbReference type="InterPro" id="IPR036249">
    <property type="entry name" value="Thioredoxin-like_sf"/>
</dbReference>
<dbReference type="PANTHER" id="PTHR42852">
    <property type="entry name" value="THIOL:DISULFIDE INTERCHANGE PROTEIN DSBE"/>
    <property type="match status" value="1"/>
</dbReference>
<name>A0A1I0SZ21_9NOCA</name>
<dbReference type="PROSITE" id="PS51352">
    <property type="entry name" value="THIOREDOXIN_2"/>
    <property type="match status" value="1"/>
</dbReference>
<evidence type="ECO:0000256" key="3">
    <source>
        <dbReference type="ARBA" id="ARBA00022968"/>
    </source>
</evidence>
<keyword evidence="6" id="KW-1133">Transmembrane helix</keyword>
<dbReference type="PROSITE" id="PS00194">
    <property type="entry name" value="THIOREDOXIN_1"/>
    <property type="match status" value="1"/>
</dbReference>
<dbReference type="InterPro" id="IPR013766">
    <property type="entry name" value="Thioredoxin_domain"/>
</dbReference>
<evidence type="ECO:0000256" key="1">
    <source>
        <dbReference type="ARBA" id="ARBA00004196"/>
    </source>
</evidence>
<dbReference type="RefSeq" id="WP_068363116.1">
    <property type="nucleotide sequence ID" value="NZ_FOJN01000003.1"/>
</dbReference>
<dbReference type="InterPro" id="IPR050553">
    <property type="entry name" value="Thioredoxin_ResA/DsbE_sf"/>
</dbReference>
<reference evidence="8 9" key="1">
    <citation type="submission" date="2016-10" db="EMBL/GenBank/DDBJ databases">
        <authorList>
            <person name="de Groot N.N."/>
        </authorList>
    </citation>
    <scope>NUCLEOTIDE SEQUENCE [LARGE SCALE GENOMIC DNA]</scope>
    <source>
        <strain evidence="8 9">DSM 44908</strain>
    </source>
</reference>
<dbReference type="GeneID" id="85484895"/>
<feature type="domain" description="Thioredoxin" evidence="7">
    <location>
        <begin position="76"/>
        <end position="219"/>
    </location>
</feature>